<dbReference type="EMBL" id="KV417499">
    <property type="protein sequence ID" value="KZP29356.1"/>
    <property type="molecule type" value="Genomic_DNA"/>
</dbReference>
<name>A0A166SEL0_9AGAM</name>
<dbReference type="Proteomes" id="UP000076532">
    <property type="component" value="Unassembled WGS sequence"/>
</dbReference>
<dbReference type="Pfam" id="PF11917">
    <property type="entry name" value="DUF3435"/>
    <property type="match status" value="1"/>
</dbReference>
<sequence length="1271" mass="141933">MVITSKPKRSAQEILAANLADPKVKALYDRDLDKVHQKHLAPPTLSNHDLVERFWAAYVDTVPEEELPRKIEPGAKAPSAAQMKGFVNYLAKSREGTIGTHIRTSTLKSNVQTFFATWWHLTSKYIPQDDRAQVADYLASDEFRELAPLITAMKDKRPAHIADVKIIIDAMLRDKQVFKTNRQRLSMMALLLLSMTSSERPGALVESHCYRGSNQSLLWRDVEFLVVPDKENPNQPTIVLKCKINSLKNGRDDDSKWKEVFLYMETPENRDVCPVFALLSLAVEDGVFLHADAVEEILMPVHPPTAVHKLVMHDDKSRIPILRAQVFENGVWMTSPTLPMKYEYYYTTLKIFCRLAGFQVDLRPYDFRRMAGRNFENALTEDQRKLLMAHTPSSKAYNEHYQSKFSLVDIQGLANDRGQNEALQQLVAVSTSFSADRDATAPTTLPAEDYAELLSEPVLQEMREKAQTLLQQASQIVIPVGDTFAANAANAEVSRLQDEAADVRRRCANITTIETKARLKVLRDTHFAGHSRRQLTAESSTLGKPAPLRSSRSNMEPDSVAHKTSRFRTHSLKGKENDPAHVPEPVSAHDLLENFLQSIYSSSSGDGNEHLCGAVNAYLVLPTQQLTGDFYPGERPAKDNTCPCCEKPLSPPLDKGSSTGFHIHRCIGRRHQQQARDQADEDFVHRRCLWAGCSKGDRVWDTRQEFAKHFQASHLLSLRRRVGGTECRWVDPHGDDICQEASSENWFAHLAVAHGINLYELPSVNYCSICAKWFVDLVGDNAEWARDCEDHYHELFLPYEKRAGDIAVKPIGMTLIGDVYHFDPQSGWAFELFVGHLTTHTVNIDDDAALPCPAPSCGTRVFTKHEWIVHMITVHRMPFCGATTHKKTRGLRLPVAPTASPLNALGKRLSPPVGDEVGPVMKKQRHNVKNHRCTAHAQHMHFFDIRSHIPAHCNAKTFKVRHLDYSRHTWGPHVIFNEWLEKAPPYEPHPDGLDIPPPSTKSKRAVRSKPAPRAKPGSTTAPRTAPTASRAKPGSTTAPATIQTRHSCGRCRKRFVDIREHLPDHCARGATTFKIRDFTCEVVTIGKQVWGPPIDFVTWCTSAPPYLPPGIPAHVGDVSSLVPESSLSPSAPLEPQQILSDLELIPTINVQQTQSPTTNSPDIATPFGFAPEGGFFEAQQTHFDTESHGMASSFGVPSFAPGGGFALDPSGTPIFSEAQGNSPHGSFMHNLFGSHTMDHWQPNISDRTFSSAPFAPVDSESWDFIMGQPWA</sequence>
<dbReference type="OrthoDB" id="3033142at2759"/>
<feature type="region of interest" description="Disordered" evidence="1">
    <location>
        <begin position="530"/>
        <end position="582"/>
    </location>
</feature>
<evidence type="ECO:0000256" key="1">
    <source>
        <dbReference type="SAM" id="MobiDB-lite"/>
    </source>
</evidence>
<protein>
    <submittedName>
        <fullName evidence="2">Uncharacterized protein</fullName>
    </submittedName>
</protein>
<feature type="region of interest" description="Disordered" evidence="1">
    <location>
        <begin position="987"/>
        <end position="1043"/>
    </location>
</feature>
<feature type="compositionally biased region" description="Basic residues" evidence="1">
    <location>
        <begin position="563"/>
        <end position="572"/>
    </location>
</feature>
<dbReference type="AlphaFoldDB" id="A0A166SEL0"/>
<keyword evidence="3" id="KW-1185">Reference proteome</keyword>
<accession>A0A166SEL0</accession>
<proteinExistence type="predicted"/>
<dbReference type="STRING" id="436010.A0A166SEL0"/>
<evidence type="ECO:0000313" key="3">
    <source>
        <dbReference type="Proteomes" id="UP000076532"/>
    </source>
</evidence>
<feature type="compositionally biased region" description="Polar residues" evidence="1">
    <location>
        <begin position="1034"/>
        <end position="1043"/>
    </location>
</feature>
<dbReference type="PANTHER" id="PTHR37535">
    <property type="entry name" value="FLUG DOMAIN PROTEIN"/>
    <property type="match status" value="1"/>
</dbReference>
<dbReference type="InterPro" id="IPR021842">
    <property type="entry name" value="DUF3435"/>
</dbReference>
<reference evidence="2 3" key="1">
    <citation type="journal article" date="2016" name="Mol. Biol. Evol.">
        <title>Comparative Genomics of Early-Diverging Mushroom-Forming Fungi Provides Insights into the Origins of Lignocellulose Decay Capabilities.</title>
        <authorList>
            <person name="Nagy L.G."/>
            <person name="Riley R."/>
            <person name="Tritt A."/>
            <person name="Adam C."/>
            <person name="Daum C."/>
            <person name="Floudas D."/>
            <person name="Sun H."/>
            <person name="Yadav J.S."/>
            <person name="Pangilinan J."/>
            <person name="Larsson K.H."/>
            <person name="Matsuura K."/>
            <person name="Barry K."/>
            <person name="Labutti K."/>
            <person name="Kuo R."/>
            <person name="Ohm R.A."/>
            <person name="Bhattacharya S.S."/>
            <person name="Shirouzu T."/>
            <person name="Yoshinaga Y."/>
            <person name="Martin F.M."/>
            <person name="Grigoriev I.V."/>
            <person name="Hibbett D.S."/>
        </authorList>
    </citation>
    <scope>NUCLEOTIDE SEQUENCE [LARGE SCALE GENOMIC DNA]</scope>
    <source>
        <strain evidence="2 3">CBS 109695</strain>
    </source>
</reference>
<dbReference type="PANTHER" id="PTHR37535:SF3">
    <property type="entry name" value="FLUG DOMAIN-CONTAINING PROTEIN"/>
    <property type="match status" value="1"/>
</dbReference>
<gene>
    <name evidence="2" type="ORF">FIBSPDRAFT_1039009</name>
</gene>
<feature type="compositionally biased region" description="Low complexity" evidence="1">
    <location>
        <begin position="1018"/>
        <end position="1031"/>
    </location>
</feature>
<evidence type="ECO:0000313" key="2">
    <source>
        <dbReference type="EMBL" id="KZP29356.1"/>
    </source>
</evidence>
<organism evidence="2 3">
    <name type="scientific">Athelia psychrophila</name>
    <dbReference type="NCBI Taxonomy" id="1759441"/>
    <lineage>
        <taxon>Eukaryota</taxon>
        <taxon>Fungi</taxon>
        <taxon>Dikarya</taxon>
        <taxon>Basidiomycota</taxon>
        <taxon>Agaricomycotina</taxon>
        <taxon>Agaricomycetes</taxon>
        <taxon>Agaricomycetidae</taxon>
        <taxon>Atheliales</taxon>
        <taxon>Atheliaceae</taxon>
        <taxon>Athelia</taxon>
    </lineage>
</organism>
<feature type="compositionally biased region" description="Basic residues" evidence="1">
    <location>
        <begin position="1001"/>
        <end position="1012"/>
    </location>
</feature>